<gene>
    <name evidence="1" type="ORF">EVAR_27101_1</name>
</gene>
<evidence type="ECO:0000313" key="1">
    <source>
        <dbReference type="EMBL" id="GBP39141.1"/>
    </source>
</evidence>
<comment type="caution">
    <text evidence="1">The sequence shown here is derived from an EMBL/GenBank/DDBJ whole genome shotgun (WGS) entry which is preliminary data.</text>
</comment>
<accession>A0A4C1VKR6</accession>
<sequence>MIEFWFPIGHEPRPPSSTPLRLLYSTSSSSPFSLLPPQLPVHYFTLLYVKPLFPPSDIPFPLETSNSSGVTIAHGGTTPTYKKKDCETFPNECASVPCSKMDARKNVYVYL</sequence>
<proteinExistence type="predicted"/>
<protein>
    <submittedName>
        <fullName evidence="1">Uncharacterized protein</fullName>
    </submittedName>
</protein>
<reference evidence="1 2" key="1">
    <citation type="journal article" date="2019" name="Commun. Biol.">
        <title>The bagworm genome reveals a unique fibroin gene that provides high tensile strength.</title>
        <authorList>
            <person name="Kono N."/>
            <person name="Nakamura H."/>
            <person name="Ohtoshi R."/>
            <person name="Tomita M."/>
            <person name="Numata K."/>
            <person name="Arakawa K."/>
        </authorList>
    </citation>
    <scope>NUCLEOTIDE SEQUENCE [LARGE SCALE GENOMIC DNA]</scope>
</reference>
<name>A0A4C1VKR6_EUMVA</name>
<dbReference type="EMBL" id="BGZK01000360">
    <property type="protein sequence ID" value="GBP39141.1"/>
    <property type="molecule type" value="Genomic_DNA"/>
</dbReference>
<evidence type="ECO:0000313" key="2">
    <source>
        <dbReference type="Proteomes" id="UP000299102"/>
    </source>
</evidence>
<dbReference type="AlphaFoldDB" id="A0A4C1VKR6"/>
<dbReference type="Proteomes" id="UP000299102">
    <property type="component" value="Unassembled WGS sequence"/>
</dbReference>
<organism evidence="1 2">
    <name type="scientific">Eumeta variegata</name>
    <name type="common">Bagworm moth</name>
    <name type="synonym">Eumeta japonica</name>
    <dbReference type="NCBI Taxonomy" id="151549"/>
    <lineage>
        <taxon>Eukaryota</taxon>
        <taxon>Metazoa</taxon>
        <taxon>Ecdysozoa</taxon>
        <taxon>Arthropoda</taxon>
        <taxon>Hexapoda</taxon>
        <taxon>Insecta</taxon>
        <taxon>Pterygota</taxon>
        <taxon>Neoptera</taxon>
        <taxon>Endopterygota</taxon>
        <taxon>Lepidoptera</taxon>
        <taxon>Glossata</taxon>
        <taxon>Ditrysia</taxon>
        <taxon>Tineoidea</taxon>
        <taxon>Psychidae</taxon>
        <taxon>Oiketicinae</taxon>
        <taxon>Eumeta</taxon>
    </lineage>
</organism>
<keyword evidence="2" id="KW-1185">Reference proteome</keyword>